<proteinExistence type="inferred from homology"/>
<dbReference type="PANTHER" id="PTHR45890:SF1">
    <property type="entry name" value="AARF DOMAIN CONTAINING KINASE 2"/>
    <property type="match status" value="1"/>
</dbReference>
<dbReference type="KEGG" id="bbif:117204976"/>
<comment type="similarity">
    <text evidence="1">Belongs to the protein kinase superfamily. ADCK protein kinase family.</text>
</comment>
<dbReference type="Pfam" id="PF03109">
    <property type="entry name" value="ABC1"/>
    <property type="match status" value="1"/>
</dbReference>
<feature type="domain" description="ABC1 atypical kinase-like" evidence="2">
    <location>
        <begin position="3"/>
        <end position="191"/>
    </location>
</feature>
<organism evidence="3 4">
    <name type="scientific">Bombus bifarius</name>
    <dbReference type="NCBI Taxonomy" id="103933"/>
    <lineage>
        <taxon>Eukaryota</taxon>
        <taxon>Metazoa</taxon>
        <taxon>Ecdysozoa</taxon>
        <taxon>Arthropoda</taxon>
        <taxon>Hexapoda</taxon>
        <taxon>Insecta</taxon>
        <taxon>Pterygota</taxon>
        <taxon>Neoptera</taxon>
        <taxon>Endopterygota</taxon>
        <taxon>Hymenoptera</taxon>
        <taxon>Apocrita</taxon>
        <taxon>Aculeata</taxon>
        <taxon>Apoidea</taxon>
        <taxon>Anthophila</taxon>
        <taxon>Apidae</taxon>
        <taxon>Bombus</taxon>
        <taxon>Pyrobombus</taxon>
    </lineage>
</organism>
<dbReference type="RefSeq" id="XP_033298811.1">
    <property type="nucleotide sequence ID" value="XM_033442920.1"/>
</dbReference>
<evidence type="ECO:0000259" key="2">
    <source>
        <dbReference type="Pfam" id="PF03109"/>
    </source>
</evidence>
<dbReference type="InterPro" id="IPR004147">
    <property type="entry name" value="ABC1_dom"/>
</dbReference>
<dbReference type="InterPro" id="IPR052402">
    <property type="entry name" value="ADCK_kinase"/>
</dbReference>
<name>A0A6P8LF36_9HYME</name>
<dbReference type="GeneID" id="117204976"/>
<sequence length="289" mass="33179">MRGICKCATYIVPQLQWLSLNDCIDEFSQIMENQVDMNLEAQNLIQFSKNFSRKKDVIFPRPYTDFTQREVLVESFHEGFPISEYLEDHDTTLQGKLAKIGIKTILKMVFKDNFIHCDLHPGNILVQTNREPIGKISAWFWKFIDRKYLPTYPRLVILDCGLVVSLNDRCRQNLKNVFRSVLMGNGELAAEYILEHSSRVSPDPDGFKNTMKDIVNSHLRSRINVDVSTVVTELFSAMVRHRVKQDGTFSSVILSMVVIEGLGRSLDPNIDIFTEVVPFIFTSTASYDD</sequence>
<gene>
    <name evidence="4" type="primary">LOC117204976</name>
</gene>
<dbReference type="Gene3D" id="1.10.510.10">
    <property type="entry name" value="Transferase(Phosphotransferase) domain 1"/>
    <property type="match status" value="1"/>
</dbReference>
<accession>A0A6P8LF36</accession>
<keyword evidence="3" id="KW-1185">Reference proteome</keyword>
<evidence type="ECO:0000313" key="4">
    <source>
        <dbReference type="RefSeq" id="XP_033298811.1"/>
    </source>
</evidence>
<dbReference type="InterPro" id="IPR011009">
    <property type="entry name" value="Kinase-like_dom_sf"/>
</dbReference>
<protein>
    <submittedName>
        <fullName evidence="4">Uncharacterized aarF domain-containing protein kinase 2-like</fullName>
    </submittedName>
</protein>
<dbReference type="SUPFAM" id="SSF56112">
    <property type="entry name" value="Protein kinase-like (PK-like)"/>
    <property type="match status" value="1"/>
</dbReference>
<dbReference type="PANTHER" id="PTHR45890">
    <property type="entry name" value="AARF DOMAIN CONTAINING KINASE 2 (PREDICTED)"/>
    <property type="match status" value="1"/>
</dbReference>
<evidence type="ECO:0000313" key="3">
    <source>
        <dbReference type="Proteomes" id="UP000515164"/>
    </source>
</evidence>
<dbReference type="Proteomes" id="UP000515164">
    <property type="component" value="Unplaced"/>
</dbReference>
<evidence type="ECO:0000256" key="1">
    <source>
        <dbReference type="ARBA" id="ARBA00009670"/>
    </source>
</evidence>
<dbReference type="AlphaFoldDB" id="A0A6P8LF36"/>
<reference evidence="4" key="1">
    <citation type="submission" date="2025-08" db="UniProtKB">
        <authorList>
            <consortium name="RefSeq"/>
        </authorList>
    </citation>
    <scope>IDENTIFICATION</scope>
    <source>
        <tissue evidence="4">Muscle</tissue>
    </source>
</reference>